<name>A0ACB0YN92_MELEN</name>
<evidence type="ECO:0000313" key="2">
    <source>
        <dbReference type="Proteomes" id="UP001497535"/>
    </source>
</evidence>
<protein>
    <submittedName>
        <fullName evidence="1">Uncharacterized protein</fullName>
    </submittedName>
</protein>
<reference evidence="1" key="1">
    <citation type="submission" date="2023-11" db="EMBL/GenBank/DDBJ databases">
        <authorList>
            <person name="Poullet M."/>
        </authorList>
    </citation>
    <scope>NUCLEOTIDE SEQUENCE</scope>
    <source>
        <strain evidence="1">E1834</strain>
    </source>
</reference>
<comment type="caution">
    <text evidence="1">The sequence shown here is derived from an EMBL/GenBank/DDBJ whole genome shotgun (WGS) entry which is preliminary data.</text>
</comment>
<evidence type="ECO:0000313" key="1">
    <source>
        <dbReference type="EMBL" id="CAK5054861.1"/>
    </source>
</evidence>
<keyword evidence="2" id="KW-1185">Reference proteome</keyword>
<sequence>MAETSVDYSEKFKLIKDTSAEFLKLAIPFGEFLNASLNITGKPDSVEYKALKKMNFYFNYQLNRLDERISYRFEAEEMNAEFWKFDTFITIQLDVLTRKIPYFTDPTIAKTNDAIRDLLAYCLGTNGIEEMAEYMRKRITFGCSFDNTKVYEKITKIFINLEGRFKIKVWDGHEKKLKKSKFNHISKCFWK</sequence>
<accession>A0ACB0YN92</accession>
<dbReference type="EMBL" id="CAVMJV010000015">
    <property type="protein sequence ID" value="CAK5054861.1"/>
    <property type="molecule type" value="Genomic_DNA"/>
</dbReference>
<gene>
    <name evidence="1" type="ORF">MENTE1834_LOCUS14523</name>
</gene>
<organism evidence="1 2">
    <name type="scientific">Meloidogyne enterolobii</name>
    <name type="common">Root-knot nematode worm</name>
    <name type="synonym">Meloidogyne mayaguensis</name>
    <dbReference type="NCBI Taxonomy" id="390850"/>
    <lineage>
        <taxon>Eukaryota</taxon>
        <taxon>Metazoa</taxon>
        <taxon>Ecdysozoa</taxon>
        <taxon>Nematoda</taxon>
        <taxon>Chromadorea</taxon>
        <taxon>Rhabditida</taxon>
        <taxon>Tylenchina</taxon>
        <taxon>Tylenchomorpha</taxon>
        <taxon>Tylenchoidea</taxon>
        <taxon>Meloidogynidae</taxon>
        <taxon>Meloidogyninae</taxon>
        <taxon>Meloidogyne</taxon>
    </lineage>
</organism>
<proteinExistence type="predicted"/>
<dbReference type="Proteomes" id="UP001497535">
    <property type="component" value="Unassembled WGS sequence"/>
</dbReference>